<reference evidence="14" key="1">
    <citation type="submission" date="2025-08" db="UniProtKB">
        <authorList>
            <consortium name="Ensembl"/>
        </authorList>
    </citation>
    <scope>IDENTIFICATION</scope>
</reference>
<dbReference type="SMART" id="SM00409">
    <property type="entry name" value="IG"/>
    <property type="match status" value="7"/>
</dbReference>
<dbReference type="InterPro" id="IPR051713">
    <property type="entry name" value="T-cell_Activation_Regulation"/>
</dbReference>
<feature type="compositionally biased region" description="Polar residues" evidence="11">
    <location>
        <begin position="825"/>
        <end position="837"/>
    </location>
</feature>
<feature type="region of interest" description="Disordered" evidence="11">
    <location>
        <begin position="168"/>
        <end position="192"/>
    </location>
</feature>
<dbReference type="GO" id="GO:0042130">
    <property type="term" value="P:negative regulation of T cell proliferation"/>
    <property type="evidence" value="ECO:0007669"/>
    <property type="project" value="TreeGrafter"/>
</dbReference>
<keyword evidence="2" id="KW-1003">Cell membrane</keyword>
<dbReference type="SMART" id="SM00406">
    <property type="entry name" value="IGv"/>
    <property type="match status" value="3"/>
</dbReference>
<dbReference type="GO" id="GO:0007166">
    <property type="term" value="P:cell surface receptor signaling pathway"/>
    <property type="evidence" value="ECO:0007669"/>
    <property type="project" value="TreeGrafter"/>
</dbReference>
<dbReference type="GO" id="GO:0006955">
    <property type="term" value="P:immune response"/>
    <property type="evidence" value="ECO:0007669"/>
    <property type="project" value="TreeGrafter"/>
</dbReference>
<keyword evidence="3" id="KW-0812">Transmembrane</keyword>
<reference evidence="14" key="2">
    <citation type="submission" date="2025-09" db="UniProtKB">
        <authorList>
            <consortium name="Ensembl"/>
        </authorList>
    </citation>
    <scope>IDENTIFICATION</scope>
</reference>
<keyword evidence="6" id="KW-0472">Membrane</keyword>
<evidence type="ECO:0000256" key="11">
    <source>
        <dbReference type="SAM" id="MobiDB-lite"/>
    </source>
</evidence>
<evidence type="ECO:0000256" key="10">
    <source>
        <dbReference type="ARBA" id="ARBA00023319"/>
    </source>
</evidence>
<evidence type="ECO:0000256" key="3">
    <source>
        <dbReference type="ARBA" id="ARBA00022692"/>
    </source>
</evidence>
<name>A0A669CDR2_ORENI</name>
<feature type="domain" description="Ig-like" evidence="13">
    <location>
        <begin position="392"/>
        <end position="486"/>
    </location>
</feature>
<dbReference type="GO" id="GO:0042102">
    <property type="term" value="P:positive regulation of T cell proliferation"/>
    <property type="evidence" value="ECO:0007669"/>
    <property type="project" value="TreeGrafter"/>
</dbReference>
<evidence type="ECO:0000256" key="6">
    <source>
        <dbReference type="ARBA" id="ARBA00023136"/>
    </source>
</evidence>
<dbReference type="PANTHER" id="PTHR25466:SF14">
    <property type="entry name" value="BUTYROPHILIN SUBFAMILY 2 MEMBER A2-LIKE-RELATED"/>
    <property type="match status" value="1"/>
</dbReference>
<feature type="signal peptide" evidence="12">
    <location>
        <begin position="1"/>
        <end position="19"/>
    </location>
</feature>
<evidence type="ECO:0000259" key="13">
    <source>
        <dbReference type="PROSITE" id="PS50835"/>
    </source>
</evidence>
<feature type="region of interest" description="Disordered" evidence="11">
    <location>
        <begin position="825"/>
        <end position="847"/>
    </location>
</feature>
<comment type="subcellular location">
    <subcellularLocation>
        <location evidence="1">Cell membrane</location>
        <topology evidence="1">Single-pass type I membrane protein</topology>
    </subcellularLocation>
</comment>
<evidence type="ECO:0000256" key="12">
    <source>
        <dbReference type="SAM" id="SignalP"/>
    </source>
</evidence>
<dbReference type="InterPro" id="IPR007110">
    <property type="entry name" value="Ig-like_dom"/>
</dbReference>
<evidence type="ECO:0000256" key="7">
    <source>
        <dbReference type="ARBA" id="ARBA00023157"/>
    </source>
</evidence>
<keyword evidence="10" id="KW-0393">Immunoglobulin domain</keyword>
<dbReference type="InterPro" id="IPR013106">
    <property type="entry name" value="Ig_V-set"/>
</dbReference>
<dbReference type="GO" id="GO:0009897">
    <property type="term" value="C:external side of plasma membrane"/>
    <property type="evidence" value="ECO:0007669"/>
    <property type="project" value="TreeGrafter"/>
</dbReference>
<dbReference type="PROSITE" id="PS50835">
    <property type="entry name" value="IG_LIKE"/>
    <property type="match status" value="5"/>
</dbReference>
<dbReference type="InterPro" id="IPR003599">
    <property type="entry name" value="Ig_sub"/>
</dbReference>
<dbReference type="GO" id="GO:0071222">
    <property type="term" value="P:cellular response to lipopolysaccharide"/>
    <property type="evidence" value="ECO:0007669"/>
    <property type="project" value="TreeGrafter"/>
</dbReference>
<dbReference type="Proteomes" id="UP000005207">
    <property type="component" value="Unplaced"/>
</dbReference>
<evidence type="ECO:0000256" key="4">
    <source>
        <dbReference type="ARBA" id="ARBA00022729"/>
    </source>
</evidence>
<sequence length="847" mass="97416">MKTLVVFLLLMNVSQHASALEVYEGVESVLLLCKDTSVPVDPTLLWTRHDLSLPVVHQHSLTGDELRDQNQRYRRRTSMKTDSLRTGDFSLTLRNPITSDSGTYICTITAFGNERTLTEVELQVKVSHQVFTVEVYEGAESVLLPCHIPFVSGPTTVMWSRYDLNPPTVHQRQQEEDELTDQNQRYRDRTSMKTDALQTGDFSLTLRKPHIFDSSNYTCTIRVTGEEPRLTDVQLQVKEPYTFPAEASVILAVLAVAAIVGLGVYLWKLFYRVPQVEVNSGVESVQLACKTTLHLPEDAKVEWMDSNFEKVHVYKNGSDQPEEQHQAYRDRTKMNEDLLKTGDLSLTLKHPTDGEAGKYTCTVYNKERKILLKKRVELQFKVPQVEVDSEVKSVQLPCKTTIHLPRDTKVEWMVKSSKKVHVYQNSSDWPEDQDQSYRGRTELRRNLLKTGDLSLTLKYPTDWDTDTYTCTVYNNRKKILIKKEVVLKVKVPQVEVDSGVESVQLPFNTTLHLPEDAKVEWMESKYDLKVHVYKNGSDQPEKQHQRYRGRTKMNEDLLKTGDLSLTLKYPTDWDTRTYTCTVYSREGNILLKRKVELKVRVPQVEVDSGVESVQLPFNTTLHLPEDAKVEWKDKGSRMVYFHQNGSDQLEEQHQAFRDRTKMNEDLLKTGDLSLTLKYPTDGDTRTYTCTVYSREGNILLKRKVELKVRDCKVEVEEGAESVQLPFKTTENLPDDTRVEWRRYATSTKVHVYQNGSDQPGEQSELYKGRTKMNEDLLKTGDLSLTLKHPTERDTYKYACAIRSGKISRFKTVQLKVKGRVQVQDQTGDIRNRSSSIDPTPLMADQSV</sequence>
<protein>
    <recommendedName>
        <fullName evidence="13">Ig-like domain-containing protein</fullName>
    </recommendedName>
</protein>
<keyword evidence="5" id="KW-1133">Transmembrane helix</keyword>
<accession>A0A669CDR2</accession>
<dbReference type="Ensembl" id="ENSONIT00000052701.1">
    <property type="protein sequence ID" value="ENSONIP00000044981.1"/>
    <property type="gene ID" value="ENSONIG00000027292.1"/>
</dbReference>
<dbReference type="GeneTree" id="ENSGT00990000203878"/>
<evidence type="ECO:0000256" key="9">
    <source>
        <dbReference type="ARBA" id="ARBA00023180"/>
    </source>
</evidence>
<dbReference type="Gene3D" id="2.60.40.10">
    <property type="entry name" value="Immunoglobulins"/>
    <property type="match status" value="7"/>
</dbReference>
<dbReference type="GO" id="GO:0031295">
    <property type="term" value="P:T cell costimulation"/>
    <property type="evidence" value="ECO:0007669"/>
    <property type="project" value="TreeGrafter"/>
</dbReference>
<evidence type="ECO:0000256" key="2">
    <source>
        <dbReference type="ARBA" id="ARBA00022475"/>
    </source>
</evidence>
<organism evidence="14 15">
    <name type="scientific">Oreochromis niloticus</name>
    <name type="common">Nile tilapia</name>
    <name type="synonym">Tilapia nilotica</name>
    <dbReference type="NCBI Taxonomy" id="8128"/>
    <lineage>
        <taxon>Eukaryota</taxon>
        <taxon>Metazoa</taxon>
        <taxon>Chordata</taxon>
        <taxon>Craniata</taxon>
        <taxon>Vertebrata</taxon>
        <taxon>Euteleostomi</taxon>
        <taxon>Actinopterygii</taxon>
        <taxon>Neopterygii</taxon>
        <taxon>Teleostei</taxon>
        <taxon>Neoteleostei</taxon>
        <taxon>Acanthomorphata</taxon>
        <taxon>Ovalentaria</taxon>
        <taxon>Cichlomorphae</taxon>
        <taxon>Cichliformes</taxon>
        <taxon>Cichlidae</taxon>
        <taxon>African cichlids</taxon>
        <taxon>Pseudocrenilabrinae</taxon>
        <taxon>Oreochromini</taxon>
        <taxon>Oreochromis</taxon>
    </lineage>
</organism>
<evidence type="ECO:0000256" key="5">
    <source>
        <dbReference type="ARBA" id="ARBA00022989"/>
    </source>
</evidence>
<keyword evidence="15" id="KW-1185">Reference proteome</keyword>
<dbReference type="Pfam" id="PF07686">
    <property type="entry name" value="V-set"/>
    <property type="match status" value="3"/>
</dbReference>
<feature type="domain" description="Ig-like" evidence="13">
    <location>
        <begin position="128"/>
        <end position="231"/>
    </location>
</feature>
<evidence type="ECO:0000313" key="15">
    <source>
        <dbReference type="Proteomes" id="UP000005207"/>
    </source>
</evidence>
<keyword evidence="9" id="KW-0325">Glycoprotein</keyword>
<keyword evidence="4 12" id="KW-0732">Signal</keyword>
<evidence type="ECO:0000256" key="1">
    <source>
        <dbReference type="ARBA" id="ARBA00004251"/>
    </source>
</evidence>
<feature type="domain" description="Ig-like" evidence="13">
    <location>
        <begin position="244"/>
        <end position="377"/>
    </location>
</feature>
<evidence type="ECO:0000256" key="8">
    <source>
        <dbReference type="ARBA" id="ARBA00023170"/>
    </source>
</evidence>
<dbReference type="InterPro" id="IPR036179">
    <property type="entry name" value="Ig-like_dom_sf"/>
</dbReference>
<feature type="chain" id="PRO_5025566676" description="Ig-like domain-containing protein" evidence="12">
    <location>
        <begin position="20"/>
        <end position="847"/>
    </location>
</feature>
<dbReference type="InterPro" id="IPR013783">
    <property type="entry name" value="Ig-like_fold"/>
</dbReference>
<feature type="domain" description="Ig-like" evidence="13">
    <location>
        <begin position="11"/>
        <end position="118"/>
    </location>
</feature>
<dbReference type="SUPFAM" id="SSF48726">
    <property type="entry name" value="Immunoglobulin"/>
    <property type="match status" value="7"/>
</dbReference>
<dbReference type="AlphaFoldDB" id="A0A669CDR2"/>
<keyword evidence="8" id="KW-0675">Receptor</keyword>
<dbReference type="PANTHER" id="PTHR25466">
    <property type="entry name" value="T-LYMPHOCYTE ACTIVATION ANTIGEN"/>
    <property type="match status" value="1"/>
</dbReference>
<keyword evidence="7" id="KW-1015">Disulfide bond</keyword>
<feature type="domain" description="Ig-like" evidence="13">
    <location>
        <begin position="540"/>
        <end position="705"/>
    </location>
</feature>
<proteinExistence type="predicted"/>
<evidence type="ECO:0000313" key="14">
    <source>
        <dbReference type="Ensembl" id="ENSONIP00000044981.1"/>
    </source>
</evidence>